<keyword evidence="1" id="KW-0472">Membrane</keyword>
<dbReference type="Proteomes" id="UP000576645">
    <property type="component" value="Unassembled WGS sequence"/>
</dbReference>
<keyword evidence="1" id="KW-1133">Transmembrane helix</keyword>
<evidence type="ECO:0000313" key="3">
    <source>
        <dbReference type="Proteomes" id="UP000576645"/>
    </source>
</evidence>
<dbReference type="AlphaFoldDB" id="A0AAP7DEZ9"/>
<accession>A0AAP7DEZ9</accession>
<keyword evidence="1" id="KW-0812">Transmembrane</keyword>
<gene>
    <name evidence="2" type="ORF">F0238_23640</name>
</gene>
<sequence>MLVFLEVVLLLLPGVTMLSLLNRKITAIQAGVITGLGFMVVFGEILVGSLFAFDVETVKVTYRSLVIGKEWWHILAGPIFIIWYLFIFTEISIVSTRRHKEDHSKSQV</sequence>
<proteinExistence type="predicted"/>
<name>A0AAP7DEZ9_9VIBR</name>
<comment type="caution">
    <text evidence="2">The sequence shown here is derived from an EMBL/GenBank/DDBJ whole genome shotgun (WGS) entry which is preliminary data.</text>
</comment>
<reference evidence="2 3" key="1">
    <citation type="submission" date="2019-09" db="EMBL/GenBank/DDBJ databases">
        <title>Draft genome sequencing and comparative genomics of hatchery-associated Vibrios.</title>
        <authorList>
            <person name="Kehlet-Delgado H."/>
            <person name="Mueller R.S."/>
        </authorList>
    </citation>
    <scope>NUCLEOTIDE SEQUENCE [LARGE SCALE GENOMIC DNA]</scope>
    <source>
        <strain evidence="2 3">09-121-3</strain>
    </source>
</reference>
<evidence type="ECO:0000256" key="1">
    <source>
        <dbReference type="SAM" id="Phobius"/>
    </source>
</evidence>
<feature type="transmembrane region" description="Helical" evidence="1">
    <location>
        <begin position="74"/>
        <end position="94"/>
    </location>
</feature>
<evidence type="ECO:0000313" key="2">
    <source>
        <dbReference type="EMBL" id="NOJ25718.1"/>
    </source>
</evidence>
<organism evidence="2 3">
    <name type="scientific">Vibrio coralliilyticus</name>
    <dbReference type="NCBI Taxonomy" id="190893"/>
    <lineage>
        <taxon>Bacteria</taxon>
        <taxon>Pseudomonadati</taxon>
        <taxon>Pseudomonadota</taxon>
        <taxon>Gammaproteobacteria</taxon>
        <taxon>Vibrionales</taxon>
        <taxon>Vibrionaceae</taxon>
        <taxon>Vibrio</taxon>
    </lineage>
</organism>
<feature type="transmembrane region" description="Helical" evidence="1">
    <location>
        <begin position="27"/>
        <end position="53"/>
    </location>
</feature>
<dbReference type="EMBL" id="VTXP01000020">
    <property type="protein sequence ID" value="NOJ25718.1"/>
    <property type="molecule type" value="Genomic_DNA"/>
</dbReference>
<protein>
    <submittedName>
        <fullName evidence="2">Uncharacterized protein</fullName>
    </submittedName>
</protein>
<dbReference type="RefSeq" id="WP_171354032.1">
    <property type="nucleotide sequence ID" value="NZ_VTXP01000020.1"/>
</dbReference>